<keyword evidence="8" id="KW-1185">Reference proteome</keyword>
<evidence type="ECO:0000256" key="3">
    <source>
        <dbReference type="PROSITE-ProRule" id="PRU00023"/>
    </source>
</evidence>
<dbReference type="Pfam" id="PF12796">
    <property type="entry name" value="Ank_2"/>
    <property type="match status" value="1"/>
</dbReference>
<dbReference type="PANTHER" id="PTHR24171">
    <property type="entry name" value="ANKYRIN REPEAT DOMAIN-CONTAINING PROTEIN 39-RELATED"/>
    <property type="match status" value="1"/>
</dbReference>
<evidence type="ECO:0000256" key="4">
    <source>
        <dbReference type="PROSITE-ProRule" id="PRU00723"/>
    </source>
</evidence>
<keyword evidence="4" id="KW-0863">Zinc-finger</keyword>
<dbReference type="SMART" id="SM00248">
    <property type="entry name" value="ANK"/>
    <property type="match status" value="2"/>
</dbReference>
<dbReference type="AlphaFoldDB" id="A0A8H6XDT3"/>
<organism evidence="7 8">
    <name type="scientific">Mycena sanguinolenta</name>
    <dbReference type="NCBI Taxonomy" id="230812"/>
    <lineage>
        <taxon>Eukaryota</taxon>
        <taxon>Fungi</taxon>
        <taxon>Dikarya</taxon>
        <taxon>Basidiomycota</taxon>
        <taxon>Agaricomycotina</taxon>
        <taxon>Agaricomycetes</taxon>
        <taxon>Agaricomycetidae</taxon>
        <taxon>Agaricales</taxon>
        <taxon>Marasmiineae</taxon>
        <taxon>Mycenaceae</taxon>
        <taxon>Mycena</taxon>
    </lineage>
</organism>
<dbReference type="OrthoDB" id="20872at2759"/>
<evidence type="ECO:0000256" key="1">
    <source>
        <dbReference type="ARBA" id="ARBA00022737"/>
    </source>
</evidence>
<feature type="compositionally biased region" description="Low complexity" evidence="5">
    <location>
        <begin position="303"/>
        <end position="322"/>
    </location>
</feature>
<dbReference type="PROSITE" id="PS50297">
    <property type="entry name" value="ANK_REP_REGION"/>
    <property type="match status" value="1"/>
</dbReference>
<dbReference type="GO" id="GO:0085020">
    <property type="term" value="P:protein K6-linked ubiquitination"/>
    <property type="evidence" value="ECO:0007669"/>
    <property type="project" value="TreeGrafter"/>
</dbReference>
<keyword evidence="2 3" id="KW-0040">ANK repeat</keyword>
<protein>
    <submittedName>
        <fullName evidence="7">Glycerol-3-phosphate dehydrogenase [NAD(+)]</fullName>
    </submittedName>
</protein>
<feature type="compositionally biased region" description="Polar residues" evidence="5">
    <location>
        <begin position="492"/>
        <end position="506"/>
    </location>
</feature>
<dbReference type="Proteomes" id="UP000623467">
    <property type="component" value="Unassembled WGS sequence"/>
</dbReference>
<sequence>MVSALWKACSQGDLDAVNQILSNADSVDIEIKDHTGVTPLIEAAKNGHAEVVRALLDKGADPSNASSQGLAETYTTDATILGMLTFSRNKQSQPQVPHENGYDTNEAVTAYPPPSNYPYYPSINSAPPPEMYYQPPPPAPQGPVENNGTRHNNLPPPEIASAIPCRYFPACRYGTACIFQHPTGPYFQGPLPPPAQYPSMYEQMPPQSYPPTYYPVSQPSFPPPPMNGQHPIPPPQGHFSPNGAPAMPPYGPISPIVYTHPGQAPLPMSIPPPSSLHHQPPPPPAPQSPTVPFDPSSPPPAPQSSFGVQQNPVPYPPVNGNGSVAYPEINGAAFKSPQLNPQPELPAARETSGTSRRGTGRRGSFANRKPTPPCVFFPAGRCKNGYVDAVREFILFFDEFASVTTVGSRTLCHKKVPLRRKHPFYASRGGGPRRGGHANGNGFAAIDEKLAPEKSARGAPNGKVGPNAQANKRASVVKQRVPNADEFPVLAGTTTPPTRANGSLPNGNGHAGPLLRRSSRRLVQRGATAHRPSLLAALRPSVSGFAVLSPLRRPCTDVTRETKPDVNGVEVHAPTAKLPVSFASIATAASDVSVAA</sequence>
<feature type="compositionally biased region" description="Gly residues" evidence="5">
    <location>
        <begin position="428"/>
        <end position="439"/>
    </location>
</feature>
<feature type="repeat" description="ANK" evidence="3">
    <location>
        <begin position="35"/>
        <end position="67"/>
    </location>
</feature>
<feature type="region of interest" description="Disordered" evidence="5">
    <location>
        <begin position="487"/>
        <end position="513"/>
    </location>
</feature>
<evidence type="ECO:0000259" key="6">
    <source>
        <dbReference type="PROSITE" id="PS50103"/>
    </source>
</evidence>
<keyword evidence="1" id="KW-0677">Repeat</keyword>
<evidence type="ECO:0000256" key="2">
    <source>
        <dbReference type="ARBA" id="ARBA00023043"/>
    </source>
</evidence>
<feature type="compositionally biased region" description="Pro residues" evidence="5">
    <location>
        <begin position="268"/>
        <end position="289"/>
    </location>
</feature>
<proteinExistence type="predicted"/>
<gene>
    <name evidence="7" type="ORF">MSAN_02139800</name>
</gene>
<comment type="caution">
    <text evidence="7">The sequence shown here is derived from an EMBL/GenBank/DDBJ whole genome shotgun (WGS) entry which is preliminary data.</text>
</comment>
<evidence type="ECO:0000313" key="7">
    <source>
        <dbReference type="EMBL" id="KAF7339263.1"/>
    </source>
</evidence>
<dbReference type="GO" id="GO:0008270">
    <property type="term" value="F:zinc ion binding"/>
    <property type="evidence" value="ECO:0007669"/>
    <property type="project" value="UniProtKB-KW"/>
</dbReference>
<feature type="compositionally biased region" description="Pro residues" evidence="5">
    <location>
        <begin position="220"/>
        <end position="236"/>
    </location>
</feature>
<dbReference type="PROSITE" id="PS50103">
    <property type="entry name" value="ZF_C3H1"/>
    <property type="match status" value="1"/>
</dbReference>
<feature type="zinc finger region" description="C3H1-type" evidence="4">
    <location>
        <begin position="159"/>
        <end position="184"/>
    </location>
</feature>
<feature type="region of interest" description="Disordered" evidence="5">
    <location>
        <begin position="209"/>
        <end position="370"/>
    </location>
</feature>
<accession>A0A8H6XDT3</accession>
<dbReference type="GO" id="GO:0010468">
    <property type="term" value="P:regulation of gene expression"/>
    <property type="evidence" value="ECO:0007669"/>
    <property type="project" value="UniProtKB-ARBA"/>
</dbReference>
<feature type="region of interest" description="Disordered" evidence="5">
    <location>
        <begin position="423"/>
        <end position="442"/>
    </location>
</feature>
<reference evidence="7" key="1">
    <citation type="submission" date="2020-05" db="EMBL/GenBank/DDBJ databases">
        <title>Mycena genomes resolve the evolution of fungal bioluminescence.</title>
        <authorList>
            <person name="Tsai I.J."/>
        </authorList>
    </citation>
    <scope>NUCLEOTIDE SEQUENCE</scope>
    <source>
        <strain evidence="7">160909Yilan</strain>
    </source>
</reference>
<keyword evidence="4" id="KW-0862">Zinc</keyword>
<keyword evidence="4" id="KW-0479">Metal-binding</keyword>
<dbReference type="SUPFAM" id="SSF48403">
    <property type="entry name" value="Ankyrin repeat"/>
    <property type="match status" value="1"/>
</dbReference>
<evidence type="ECO:0000256" key="5">
    <source>
        <dbReference type="SAM" id="MobiDB-lite"/>
    </source>
</evidence>
<dbReference type="PANTHER" id="PTHR24171:SF8">
    <property type="entry name" value="BRCA1-ASSOCIATED RING DOMAIN PROTEIN 1"/>
    <property type="match status" value="1"/>
</dbReference>
<dbReference type="GO" id="GO:0004842">
    <property type="term" value="F:ubiquitin-protein transferase activity"/>
    <property type="evidence" value="ECO:0007669"/>
    <property type="project" value="TreeGrafter"/>
</dbReference>
<dbReference type="EMBL" id="JACAZH010000031">
    <property type="protein sequence ID" value="KAF7339263.1"/>
    <property type="molecule type" value="Genomic_DNA"/>
</dbReference>
<name>A0A8H6XDT3_9AGAR</name>
<dbReference type="PROSITE" id="PS50088">
    <property type="entry name" value="ANK_REPEAT"/>
    <property type="match status" value="1"/>
</dbReference>
<dbReference type="InterPro" id="IPR036770">
    <property type="entry name" value="Ankyrin_rpt-contain_sf"/>
</dbReference>
<evidence type="ECO:0000313" key="8">
    <source>
        <dbReference type="Proteomes" id="UP000623467"/>
    </source>
</evidence>
<dbReference type="Gene3D" id="1.25.40.20">
    <property type="entry name" value="Ankyrin repeat-containing domain"/>
    <property type="match status" value="1"/>
</dbReference>
<dbReference type="InterPro" id="IPR000571">
    <property type="entry name" value="Znf_CCCH"/>
</dbReference>
<feature type="region of interest" description="Disordered" evidence="5">
    <location>
        <begin position="454"/>
        <end position="474"/>
    </location>
</feature>
<dbReference type="InterPro" id="IPR002110">
    <property type="entry name" value="Ankyrin_rpt"/>
</dbReference>
<feature type="domain" description="C3H1-type" evidence="6">
    <location>
        <begin position="159"/>
        <end position="184"/>
    </location>
</feature>